<keyword evidence="4" id="KW-0813">Transport</keyword>
<reference evidence="13" key="1">
    <citation type="submission" date="2024-02" db="EMBL/GenBank/DDBJ databases">
        <authorList>
            <consortium name="ELIXIR-Norway"/>
            <consortium name="Elixir Norway"/>
        </authorList>
    </citation>
    <scope>NUCLEOTIDE SEQUENCE</scope>
</reference>
<keyword evidence="6" id="KW-1000">Mitochondrion outer membrane</keyword>
<keyword evidence="7" id="KW-0653">Protein transport</keyword>
<dbReference type="Pfam" id="PF06552">
    <property type="entry name" value="TOM20_plant"/>
    <property type="match status" value="1"/>
</dbReference>
<dbReference type="Proteomes" id="UP001497512">
    <property type="component" value="Chromosome 12"/>
</dbReference>
<feature type="transmembrane region" description="Helical" evidence="12">
    <location>
        <begin position="175"/>
        <end position="195"/>
    </location>
</feature>
<evidence type="ECO:0000313" key="14">
    <source>
        <dbReference type="Proteomes" id="UP001497512"/>
    </source>
</evidence>
<evidence type="ECO:0000256" key="12">
    <source>
        <dbReference type="SAM" id="Phobius"/>
    </source>
</evidence>
<evidence type="ECO:0008006" key="15">
    <source>
        <dbReference type="Google" id="ProtNLM"/>
    </source>
</evidence>
<evidence type="ECO:0000256" key="1">
    <source>
        <dbReference type="ARBA" id="ARBA00003450"/>
    </source>
</evidence>
<evidence type="ECO:0000256" key="5">
    <source>
        <dbReference type="ARBA" id="ARBA00022692"/>
    </source>
</evidence>
<dbReference type="InterPro" id="IPR010547">
    <property type="entry name" value="TOM20_imprt_rcpt"/>
</dbReference>
<protein>
    <recommendedName>
        <fullName evidence="15">Mitochondrial import receptor subunit TOM20</fullName>
    </recommendedName>
</protein>
<evidence type="ECO:0000256" key="7">
    <source>
        <dbReference type="ARBA" id="ARBA00022927"/>
    </source>
</evidence>
<evidence type="ECO:0000313" key="13">
    <source>
        <dbReference type="EMBL" id="CAK9198491.1"/>
    </source>
</evidence>
<keyword evidence="9" id="KW-0496">Mitochondrion</keyword>
<proteinExistence type="inferred from homology"/>
<keyword evidence="8 12" id="KW-1133">Transmembrane helix</keyword>
<comment type="function">
    <text evidence="1">Central component of the receptor complex responsible for the recognition and translocation of cytosolically synthesized mitochondrial preproteins. Together with TOM22 functions as the transit peptide receptor at the surface of the mitochondrion outer membrane and facilitates the movement of preproteins into the translocation pore.</text>
</comment>
<name>A0ABP0TJW1_9BRYO</name>
<dbReference type="PANTHER" id="PTHR32409">
    <property type="entry name" value="MITOCHONDRIAL IMPORT RECEPTOR SUBUNIT TOM20-1-RELATED"/>
    <property type="match status" value="1"/>
</dbReference>
<gene>
    <name evidence="13" type="ORF">CSSPTR1EN2_LOCUS4463</name>
</gene>
<evidence type="ECO:0000256" key="3">
    <source>
        <dbReference type="ARBA" id="ARBA00005792"/>
    </source>
</evidence>
<evidence type="ECO:0000256" key="6">
    <source>
        <dbReference type="ARBA" id="ARBA00022787"/>
    </source>
</evidence>
<accession>A0ABP0TJW1</accession>
<organism evidence="13 14">
    <name type="scientific">Sphagnum troendelagicum</name>
    <dbReference type="NCBI Taxonomy" id="128251"/>
    <lineage>
        <taxon>Eukaryota</taxon>
        <taxon>Viridiplantae</taxon>
        <taxon>Streptophyta</taxon>
        <taxon>Embryophyta</taxon>
        <taxon>Bryophyta</taxon>
        <taxon>Sphagnophytina</taxon>
        <taxon>Sphagnopsida</taxon>
        <taxon>Sphagnales</taxon>
        <taxon>Sphagnaceae</taxon>
        <taxon>Sphagnum</taxon>
    </lineage>
</organism>
<dbReference type="SUPFAM" id="SSF48452">
    <property type="entry name" value="TPR-like"/>
    <property type="match status" value="1"/>
</dbReference>
<evidence type="ECO:0000256" key="2">
    <source>
        <dbReference type="ARBA" id="ARBA00004572"/>
    </source>
</evidence>
<keyword evidence="5 12" id="KW-0812">Transmembrane</keyword>
<dbReference type="InterPro" id="IPR011990">
    <property type="entry name" value="TPR-like_helical_dom_sf"/>
</dbReference>
<comment type="subcellular location">
    <subcellularLocation>
        <location evidence="2">Mitochondrion outer membrane</location>
        <topology evidence="2">Single-pass membrane protein</topology>
    </subcellularLocation>
</comment>
<keyword evidence="14" id="KW-1185">Reference proteome</keyword>
<evidence type="ECO:0000256" key="8">
    <source>
        <dbReference type="ARBA" id="ARBA00022989"/>
    </source>
</evidence>
<sequence>MDGMQREELERLMFFEQTREKAAASYARNPKDADNLTRWGGALLELAHFRQGQDSIDMVEDAVKKLEEALQINPRKHDTLWCLGNAHTSQGFLVSETDKANDFFKKAATCFQQALDEEPHNELYQKALEMTEKAPSLHQELQKQLASQQVILGGGPPPPSAATPKGGKKKKESDFKYDVMGWIVLAVGVIAWAGLAKSSMPPSPPPSLKS</sequence>
<dbReference type="PANTHER" id="PTHR32409:SF3">
    <property type="entry name" value="MITOCHONDRIAL IMPORT RECEPTOR SUBUNIT TOM20-1-RELATED"/>
    <property type="match status" value="1"/>
</dbReference>
<evidence type="ECO:0000256" key="4">
    <source>
        <dbReference type="ARBA" id="ARBA00022448"/>
    </source>
</evidence>
<dbReference type="EMBL" id="OZ019904">
    <property type="protein sequence ID" value="CAK9198491.1"/>
    <property type="molecule type" value="Genomic_DNA"/>
</dbReference>
<feature type="region of interest" description="Disordered" evidence="11">
    <location>
        <begin position="150"/>
        <end position="171"/>
    </location>
</feature>
<evidence type="ECO:0000256" key="11">
    <source>
        <dbReference type="SAM" id="MobiDB-lite"/>
    </source>
</evidence>
<comment type="similarity">
    <text evidence="3">Belongs to the Tom20 family.</text>
</comment>
<keyword evidence="10 12" id="KW-0472">Membrane</keyword>
<evidence type="ECO:0000256" key="9">
    <source>
        <dbReference type="ARBA" id="ARBA00023128"/>
    </source>
</evidence>
<evidence type="ECO:0000256" key="10">
    <source>
        <dbReference type="ARBA" id="ARBA00023136"/>
    </source>
</evidence>
<dbReference type="Gene3D" id="1.25.40.10">
    <property type="entry name" value="Tetratricopeptide repeat domain"/>
    <property type="match status" value="1"/>
</dbReference>